<sequence length="178" mass="19197">MWQKPWLKQTQQAQQAQLAQHAQVAGAVADQAHLESAAEALLQEELLDDGSGEWWDMDKGKGKGCKGFKGFKGKYGMSKGGKGCFGKGRRGGPSGPNLPRERVTQEPVTGEVAEWKGKYGWIVPTEPLDHALAQKHKGKLYVSMSDLMSGATELTPGSLCQFHVFQDASGLGAEEVLA</sequence>
<dbReference type="AlphaFoldDB" id="A0A7S1FGD1"/>
<dbReference type="Gene3D" id="2.40.50.140">
    <property type="entry name" value="Nucleic acid-binding proteins"/>
    <property type="match status" value="1"/>
</dbReference>
<name>A0A7S1FGD1_NOCSC</name>
<protein>
    <submittedName>
        <fullName evidence="2">Uncharacterized protein</fullName>
    </submittedName>
</protein>
<dbReference type="EMBL" id="HBFQ01054201">
    <property type="protein sequence ID" value="CAD8864176.1"/>
    <property type="molecule type" value="Transcribed_RNA"/>
</dbReference>
<proteinExistence type="predicted"/>
<evidence type="ECO:0000313" key="2">
    <source>
        <dbReference type="EMBL" id="CAD8864176.1"/>
    </source>
</evidence>
<evidence type="ECO:0000256" key="1">
    <source>
        <dbReference type="SAM" id="MobiDB-lite"/>
    </source>
</evidence>
<gene>
    <name evidence="2" type="ORF">NSCI0253_LOCUS38531</name>
</gene>
<reference evidence="2" key="1">
    <citation type="submission" date="2021-01" db="EMBL/GenBank/DDBJ databases">
        <authorList>
            <person name="Corre E."/>
            <person name="Pelletier E."/>
            <person name="Niang G."/>
            <person name="Scheremetjew M."/>
            <person name="Finn R."/>
            <person name="Kale V."/>
            <person name="Holt S."/>
            <person name="Cochrane G."/>
            <person name="Meng A."/>
            <person name="Brown T."/>
            <person name="Cohen L."/>
        </authorList>
    </citation>
    <scope>NUCLEOTIDE SEQUENCE</scope>
</reference>
<accession>A0A7S1FGD1</accession>
<dbReference type="InterPro" id="IPR012340">
    <property type="entry name" value="NA-bd_OB-fold"/>
</dbReference>
<dbReference type="SUPFAM" id="SSF50249">
    <property type="entry name" value="Nucleic acid-binding proteins"/>
    <property type="match status" value="1"/>
</dbReference>
<feature type="region of interest" description="Disordered" evidence="1">
    <location>
        <begin position="86"/>
        <end position="107"/>
    </location>
</feature>
<organism evidence="2">
    <name type="scientific">Noctiluca scintillans</name>
    <name type="common">Sea sparkle</name>
    <name type="synonym">Red tide dinoflagellate</name>
    <dbReference type="NCBI Taxonomy" id="2966"/>
    <lineage>
        <taxon>Eukaryota</taxon>
        <taxon>Sar</taxon>
        <taxon>Alveolata</taxon>
        <taxon>Dinophyceae</taxon>
        <taxon>Noctilucales</taxon>
        <taxon>Noctilucaceae</taxon>
        <taxon>Noctiluca</taxon>
    </lineage>
</organism>